<keyword evidence="8" id="KW-1185">Reference proteome</keyword>
<evidence type="ECO:0000256" key="1">
    <source>
        <dbReference type="ARBA" id="ARBA00006865"/>
    </source>
</evidence>
<dbReference type="GO" id="GO:0004553">
    <property type="term" value="F:hydrolase activity, hydrolyzing O-glycosyl compounds"/>
    <property type="evidence" value="ECO:0007669"/>
    <property type="project" value="InterPro"/>
</dbReference>
<dbReference type="InterPro" id="IPR000757">
    <property type="entry name" value="Beta-glucanase-like"/>
</dbReference>
<dbReference type="EMBL" id="KZ084092">
    <property type="protein sequence ID" value="OSD05773.1"/>
    <property type="molecule type" value="Genomic_DNA"/>
</dbReference>
<organism evidence="7 8">
    <name type="scientific">Trametes coccinea (strain BRFM310)</name>
    <name type="common">Pycnoporus coccineus</name>
    <dbReference type="NCBI Taxonomy" id="1353009"/>
    <lineage>
        <taxon>Eukaryota</taxon>
        <taxon>Fungi</taxon>
        <taxon>Dikarya</taxon>
        <taxon>Basidiomycota</taxon>
        <taxon>Agaricomycotina</taxon>
        <taxon>Agaricomycetes</taxon>
        <taxon>Polyporales</taxon>
        <taxon>Polyporaceae</taxon>
        <taxon>Trametes</taxon>
    </lineage>
</organism>
<proteinExistence type="inferred from homology"/>
<sequence length="465" mass="48605">MYLHVPLLLFLLANVAPSDAALFSRGSDRLSTAARHVHRHVIKRSTGLLDDIRLAYAGIRLQQKPQVALQQTKLYCTNNAGKGLAGIASGGTSASNATSADDPGSSSSPSPTAPATSPASVTMSPTAGSSTSPASSAAAPSATGATSNSSSSSSSSPWKVAQSYQGSSFFDGWDFQNSPDTTTHGVAMYIDRDSAQSANLIEINSAGNAVMRVETTPTVSQYRKSIRITTQFSYTGGLIVLDAVHMPTGCGTWPAFWSNGPNWPAGGEIDMVEGVNDYTNNQVTLHTNPGCSMPSSDPNSLDITGTLVATTDCAAAETGNAGCGVRGSQTNSYGAAFNGIGGGVYATLWDDDGIKTWFFPRSSIPSDLANGAPQPDSWGNPMASFPASSCDPFKYFYQHTAIFDTTLCGDWAGGVWSASGVPGQDQSCAARTNVQTCEDFVLNNGSSFTEAYWEVKSVKIYQKSS</sequence>
<keyword evidence="5" id="KW-0732">Signal</keyword>
<dbReference type="InterPro" id="IPR050546">
    <property type="entry name" value="Glycosyl_Hydrlase_16"/>
</dbReference>
<feature type="chain" id="PRO_5013345163" evidence="5">
    <location>
        <begin position="21"/>
        <end position="465"/>
    </location>
</feature>
<dbReference type="PANTHER" id="PTHR10963">
    <property type="entry name" value="GLYCOSYL HYDROLASE-RELATED"/>
    <property type="match status" value="1"/>
</dbReference>
<feature type="domain" description="GH16" evidence="6">
    <location>
        <begin position="149"/>
        <end position="420"/>
    </location>
</feature>
<dbReference type="GO" id="GO:0009251">
    <property type="term" value="P:glucan catabolic process"/>
    <property type="evidence" value="ECO:0007669"/>
    <property type="project" value="TreeGrafter"/>
</dbReference>
<reference evidence="7 8" key="1">
    <citation type="journal article" date="2015" name="Biotechnol. Biofuels">
        <title>Enhanced degradation of softwood versus hardwood by the white-rot fungus Pycnoporus coccineus.</title>
        <authorList>
            <person name="Couturier M."/>
            <person name="Navarro D."/>
            <person name="Chevret D."/>
            <person name="Henrissat B."/>
            <person name="Piumi F."/>
            <person name="Ruiz-Duenas F.J."/>
            <person name="Martinez A.T."/>
            <person name="Grigoriev I.V."/>
            <person name="Riley R."/>
            <person name="Lipzen A."/>
            <person name="Berrin J.G."/>
            <person name="Master E.R."/>
            <person name="Rosso M.N."/>
        </authorList>
    </citation>
    <scope>NUCLEOTIDE SEQUENCE [LARGE SCALE GENOMIC DNA]</scope>
    <source>
        <strain evidence="7 8">BRFM310</strain>
    </source>
</reference>
<evidence type="ECO:0000256" key="5">
    <source>
        <dbReference type="SAM" id="SignalP"/>
    </source>
</evidence>
<feature type="signal peptide" evidence="5">
    <location>
        <begin position="1"/>
        <end position="20"/>
    </location>
</feature>
<comment type="similarity">
    <text evidence="1">Belongs to the glycosyl hydrolase 16 family.</text>
</comment>
<dbReference type="PROSITE" id="PS51762">
    <property type="entry name" value="GH16_2"/>
    <property type="match status" value="1"/>
</dbReference>
<dbReference type="STRING" id="1353009.A0A1Y2IYM8"/>
<dbReference type="OrthoDB" id="192832at2759"/>
<protein>
    <submittedName>
        <fullName evidence="7">Glycoside hydrolase family 16 protein</fullName>
    </submittedName>
</protein>
<accession>A0A1Y2IYM8</accession>
<dbReference type="InterPro" id="IPR013320">
    <property type="entry name" value="ConA-like_dom_sf"/>
</dbReference>
<dbReference type="FunFam" id="2.60.120.200:FF:000114">
    <property type="entry name" value="Probable endo-1,3(4)-beta-glucanase NFIA_089530"/>
    <property type="match status" value="1"/>
</dbReference>
<dbReference type="Proteomes" id="UP000193067">
    <property type="component" value="Unassembled WGS sequence"/>
</dbReference>
<dbReference type="CDD" id="cd02181">
    <property type="entry name" value="GH16_fungal_Lam16A_glucanase"/>
    <property type="match status" value="1"/>
</dbReference>
<keyword evidence="3" id="KW-0326">Glycosidase</keyword>
<dbReference type="SUPFAM" id="SSF49899">
    <property type="entry name" value="Concanavalin A-like lectins/glucanases"/>
    <property type="match status" value="1"/>
</dbReference>
<dbReference type="Gene3D" id="2.60.120.200">
    <property type="match status" value="1"/>
</dbReference>
<feature type="region of interest" description="Disordered" evidence="4">
    <location>
        <begin position="90"/>
        <end position="158"/>
    </location>
</feature>
<dbReference type="PANTHER" id="PTHR10963:SF24">
    <property type="entry name" value="GLYCOSIDASE C21B10.07-RELATED"/>
    <property type="match status" value="1"/>
</dbReference>
<keyword evidence="2 7" id="KW-0378">Hydrolase</keyword>
<dbReference type="Pfam" id="PF26113">
    <property type="entry name" value="GH16_XgeA"/>
    <property type="match status" value="1"/>
</dbReference>
<evidence type="ECO:0000313" key="7">
    <source>
        <dbReference type="EMBL" id="OSD05773.1"/>
    </source>
</evidence>
<feature type="compositionally biased region" description="Low complexity" evidence="4">
    <location>
        <begin position="90"/>
        <end position="157"/>
    </location>
</feature>
<evidence type="ECO:0000256" key="3">
    <source>
        <dbReference type="ARBA" id="ARBA00023295"/>
    </source>
</evidence>
<name>A0A1Y2IYM8_TRAC3</name>
<evidence type="ECO:0000259" key="6">
    <source>
        <dbReference type="PROSITE" id="PS51762"/>
    </source>
</evidence>
<gene>
    <name evidence="7" type="ORF">PYCCODRAFT_1465104</name>
</gene>
<evidence type="ECO:0000256" key="2">
    <source>
        <dbReference type="ARBA" id="ARBA00022801"/>
    </source>
</evidence>
<evidence type="ECO:0000313" key="8">
    <source>
        <dbReference type="Proteomes" id="UP000193067"/>
    </source>
</evidence>
<dbReference type="AlphaFoldDB" id="A0A1Y2IYM8"/>
<evidence type="ECO:0000256" key="4">
    <source>
        <dbReference type="SAM" id="MobiDB-lite"/>
    </source>
</evidence>